<keyword evidence="4" id="KW-0479">Metal-binding</keyword>
<keyword evidence="7" id="KW-0408">Iron</keyword>
<keyword evidence="14" id="KW-1185">Reference proteome</keyword>
<evidence type="ECO:0000256" key="8">
    <source>
        <dbReference type="ARBA" id="ARBA00023133"/>
    </source>
</evidence>
<dbReference type="InterPro" id="IPR023754">
    <property type="entry name" value="HemeA_Synthase_type2"/>
</dbReference>
<dbReference type="InterPro" id="IPR003780">
    <property type="entry name" value="COX15/CtaA_fam"/>
</dbReference>
<keyword evidence="3 12" id="KW-0812">Transmembrane</keyword>
<protein>
    <submittedName>
        <fullName evidence="13">Cytochrome c oxidase assembly protein cox15</fullName>
    </submittedName>
</protein>
<dbReference type="Proteomes" id="UP000818624">
    <property type="component" value="Chromosome 3"/>
</dbReference>
<feature type="transmembrane region" description="Helical" evidence="12">
    <location>
        <begin position="93"/>
        <end position="114"/>
    </location>
</feature>
<evidence type="ECO:0000256" key="4">
    <source>
        <dbReference type="ARBA" id="ARBA00022723"/>
    </source>
</evidence>
<keyword evidence="5 12" id="KW-1133">Transmembrane helix</keyword>
<organism evidence="13 14">
    <name type="scientific">Malassezia furfur</name>
    <name type="common">Pityriasis versicolor infection agent</name>
    <name type="synonym">Pityrosporum furfur</name>
    <dbReference type="NCBI Taxonomy" id="55194"/>
    <lineage>
        <taxon>Eukaryota</taxon>
        <taxon>Fungi</taxon>
        <taxon>Dikarya</taxon>
        <taxon>Basidiomycota</taxon>
        <taxon>Ustilaginomycotina</taxon>
        <taxon>Malasseziomycetes</taxon>
        <taxon>Malasseziales</taxon>
        <taxon>Malasseziaceae</taxon>
        <taxon>Malassezia</taxon>
    </lineage>
</organism>
<comment type="cofactor">
    <cofactor evidence="1">
        <name>heme b</name>
        <dbReference type="ChEBI" id="CHEBI:60344"/>
    </cofactor>
</comment>
<evidence type="ECO:0000256" key="11">
    <source>
        <dbReference type="ARBA" id="ARBA00048044"/>
    </source>
</evidence>
<feature type="transmembrane region" description="Helical" evidence="12">
    <location>
        <begin position="209"/>
        <end position="229"/>
    </location>
</feature>
<evidence type="ECO:0000313" key="13">
    <source>
        <dbReference type="EMBL" id="WFD48502.1"/>
    </source>
</evidence>
<evidence type="ECO:0000256" key="9">
    <source>
        <dbReference type="ARBA" id="ARBA00023136"/>
    </source>
</evidence>
<accession>A0ABY8ESD6</accession>
<name>A0ABY8ESD6_MALFU</name>
<evidence type="ECO:0000256" key="7">
    <source>
        <dbReference type="ARBA" id="ARBA00023004"/>
    </source>
</evidence>
<feature type="transmembrane region" description="Helical" evidence="12">
    <location>
        <begin position="180"/>
        <end position="197"/>
    </location>
</feature>
<sequence>MAFFGARAVCQPLLRNPGALFRSASCARPSLLPVRTLSSATRSSLVPRTPLSRLLPTRPVPCAQPVVRAPRYNLLRTYATAAAPEPQLATRPIVAYHLLFSAALVFLIIVVGGITRLTESGLSITEWNPGLKGMRLPSSDAEWNAEWDKYKESPEFKMINQDMTLEDFKMIFMWEWSHRILGRVIGVFFGLPALYFCMRRGVATPDVRWKLLAITAGIGFQGLLGWIMVASGLKDPYENEPANAQPRPEWTPRVSHFKLAAHLSTAFAVYMGMLYTAVNILRDNTLASAARAGAAPERQALLGKVLAQLQSPAVRKYRRVAIGLLGLVFTTAVYGAFVAGLDAGLVYSEFPTMGEGRLLPPKSELLDARYAVRTSEPVPSPDVTREPAQPTFSRMWLGNLTQNPVTVQAVHRFLGITTLLSMFGFLRYTKKVKALLPPGTKRFATGAAHMTVLQVLLGISTLIYMVPVPLAATHQAGSVVVLTFMTCVLGVLRKPNQALRAFAQARAASKVQA</sequence>
<gene>
    <name evidence="13" type="primary">COX15</name>
    <name evidence="13" type="ORF">GLX27_003172</name>
</gene>
<dbReference type="PANTHER" id="PTHR23289">
    <property type="entry name" value="CYTOCHROME C OXIDASE ASSEMBLY PROTEIN COX15"/>
    <property type="match status" value="1"/>
</dbReference>
<keyword evidence="6" id="KW-0560">Oxidoreductase</keyword>
<evidence type="ECO:0000256" key="5">
    <source>
        <dbReference type="ARBA" id="ARBA00022989"/>
    </source>
</evidence>
<evidence type="ECO:0000256" key="12">
    <source>
        <dbReference type="SAM" id="Phobius"/>
    </source>
</evidence>
<evidence type="ECO:0000256" key="6">
    <source>
        <dbReference type="ARBA" id="ARBA00023002"/>
    </source>
</evidence>
<comment type="pathway">
    <text evidence="10">Porphyrin-containing compound metabolism; heme A biosynthesis; heme A from heme O: step 1/1.</text>
</comment>
<evidence type="ECO:0000256" key="2">
    <source>
        <dbReference type="ARBA" id="ARBA00004141"/>
    </source>
</evidence>
<feature type="transmembrane region" description="Helical" evidence="12">
    <location>
        <begin position="447"/>
        <end position="466"/>
    </location>
</feature>
<evidence type="ECO:0000256" key="10">
    <source>
        <dbReference type="ARBA" id="ARBA00044501"/>
    </source>
</evidence>
<comment type="subcellular location">
    <subcellularLocation>
        <location evidence="2">Membrane</location>
        <topology evidence="2">Multi-pass membrane protein</topology>
    </subcellularLocation>
</comment>
<evidence type="ECO:0000313" key="14">
    <source>
        <dbReference type="Proteomes" id="UP000818624"/>
    </source>
</evidence>
<dbReference type="PANTHER" id="PTHR23289:SF2">
    <property type="entry name" value="CYTOCHROME C OXIDASE ASSEMBLY PROTEIN COX15 HOMOLOG"/>
    <property type="match status" value="1"/>
</dbReference>
<feature type="transmembrane region" description="Helical" evidence="12">
    <location>
        <begin position="409"/>
        <end position="426"/>
    </location>
</feature>
<feature type="transmembrane region" description="Helical" evidence="12">
    <location>
        <begin position="320"/>
        <end position="341"/>
    </location>
</feature>
<feature type="transmembrane region" description="Helical" evidence="12">
    <location>
        <begin position="472"/>
        <end position="492"/>
    </location>
</feature>
<dbReference type="EMBL" id="CP046236">
    <property type="protein sequence ID" value="WFD48502.1"/>
    <property type="molecule type" value="Genomic_DNA"/>
</dbReference>
<evidence type="ECO:0000256" key="1">
    <source>
        <dbReference type="ARBA" id="ARBA00001970"/>
    </source>
</evidence>
<comment type="catalytic activity">
    <reaction evidence="11">
        <text>Fe(II)-heme o + 2 A + H2O = Fe(II)-heme a + 2 AH2</text>
        <dbReference type="Rhea" id="RHEA:63388"/>
        <dbReference type="ChEBI" id="CHEBI:13193"/>
        <dbReference type="ChEBI" id="CHEBI:15377"/>
        <dbReference type="ChEBI" id="CHEBI:17499"/>
        <dbReference type="ChEBI" id="CHEBI:60530"/>
        <dbReference type="ChEBI" id="CHEBI:61715"/>
        <dbReference type="EC" id="1.17.99.9"/>
    </reaction>
    <physiologicalReaction direction="left-to-right" evidence="11">
        <dbReference type="Rhea" id="RHEA:63389"/>
    </physiologicalReaction>
</comment>
<keyword evidence="9 12" id="KW-0472">Membrane</keyword>
<evidence type="ECO:0000256" key="3">
    <source>
        <dbReference type="ARBA" id="ARBA00022692"/>
    </source>
</evidence>
<proteinExistence type="predicted"/>
<dbReference type="Pfam" id="PF02628">
    <property type="entry name" value="COX15-CtaA"/>
    <property type="match status" value="1"/>
</dbReference>
<feature type="transmembrane region" description="Helical" evidence="12">
    <location>
        <begin position="259"/>
        <end position="281"/>
    </location>
</feature>
<reference evidence="13 14" key="1">
    <citation type="journal article" date="2020" name="Elife">
        <title>Loss of centromere function drives karyotype evolution in closely related Malassezia species.</title>
        <authorList>
            <person name="Sankaranarayanan S.R."/>
            <person name="Ianiri G."/>
            <person name="Coelho M.A."/>
            <person name="Reza M.H."/>
            <person name="Thimmappa B.C."/>
            <person name="Ganguly P."/>
            <person name="Vadnala R.N."/>
            <person name="Sun S."/>
            <person name="Siddharthan R."/>
            <person name="Tellgren-Roth C."/>
            <person name="Dawson T.L."/>
            <person name="Heitman J."/>
            <person name="Sanyal K."/>
        </authorList>
    </citation>
    <scope>NUCLEOTIDE SEQUENCE [LARGE SCALE GENOMIC DNA]</scope>
    <source>
        <strain evidence="13">CBS14141</strain>
    </source>
</reference>
<keyword evidence="8" id="KW-0350">Heme biosynthesis</keyword>